<protein>
    <submittedName>
        <fullName evidence="3">Uncharacterized protein</fullName>
    </submittedName>
</protein>
<gene>
    <name evidence="3" type="ORF">OEZ85_005354</name>
</gene>
<feature type="region of interest" description="Disordered" evidence="2">
    <location>
        <begin position="148"/>
        <end position="179"/>
    </location>
</feature>
<organism evidence="3 4">
    <name type="scientific">Tetradesmus obliquus</name>
    <name type="common">Green alga</name>
    <name type="synonym">Acutodesmus obliquus</name>
    <dbReference type="NCBI Taxonomy" id="3088"/>
    <lineage>
        <taxon>Eukaryota</taxon>
        <taxon>Viridiplantae</taxon>
        <taxon>Chlorophyta</taxon>
        <taxon>core chlorophytes</taxon>
        <taxon>Chlorophyceae</taxon>
        <taxon>CS clade</taxon>
        <taxon>Sphaeropleales</taxon>
        <taxon>Scenedesmaceae</taxon>
        <taxon>Tetradesmus</taxon>
    </lineage>
</organism>
<accession>A0ABY8UI39</accession>
<reference evidence="3 4" key="1">
    <citation type="submission" date="2023-05" db="EMBL/GenBank/DDBJ databases">
        <title>A 100% complete, gapless, phased diploid assembly of the Scenedesmus obliquus UTEX 3031 genome.</title>
        <authorList>
            <person name="Biondi T.C."/>
            <person name="Hanschen E.R."/>
            <person name="Kwon T."/>
            <person name="Eng W."/>
            <person name="Kruse C.P.S."/>
            <person name="Koehler S.I."/>
            <person name="Kunde Y."/>
            <person name="Gleasner C.D."/>
            <person name="You Mak K.T."/>
            <person name="Polle J."/>
            <person name="Hovde B.T."/>
            <person name="Starkenburg S.R."/>
        </authorList>
    </citation>
    <scope>NUCLEOTIDE SEQUENCE [LARGE SCALE GENOMIC DNA]</scope>
    <source>
        <strain evidence="3 4">DOE0152z</strain>
    </source>
</reference>
<evidence type="ECO:0000256" key="1">
    <source>
        <dbReference type="SAM" id="Coils"/>
    </source>
</evidence>
<dbReference type="EMBL" id="CP126219">
    <property type="protein sequence ID" value="WIA21025.1"/>
    <property type="molecule type" value="Genomic_DNA"/>
</dbReference>
<name>A0ABY8UI39_TETOB</name>
<feature type="compositionally biased region" description="Low complexity" evidence="2">
    <location>
        <begin position="148"/>
        <end position="177"/>
    </location>
</feature>
<feature type="compositionally biased region" description="Low complexity" evidence="2">
    <location>
        <begin position="96"/>
        <end position="107"/>
    </location>
</feature>
<dbReference type="Proteomes" id="UP001244341">
    <property type="component" value="Chromosome 12b"/>
</dbReference>
<keyword evidence="4" id="KW-1185">Reference proteome</keyword>
<evidence type="ECO:0000313" key="4">
    <source>
        <dbReference type="Proteomes" id="UP001244341"/>
    </source>
</evidence>
<evidence type="ECO:0000256" key="2">
    <source>
        <dbReference type="SAM" id="MobiDB-lite"/>
    </source>
</evidence>
<feature type="region of interest" description="Disordered" evidence="2">
    <location>
        <begin position="96"/>
        <end position="121"/>
    </location>
</feature>
<sequence>MEELLTSQLQQLHVELARAQQAHQALHIKQAVVSAMCTALQAMQHELDPSEVVADDEMYDPMDCSAAFKNPAASSSQLTHADLALLQQLRPGMQQQQPCCSSLSSNQYPCSPSTPRQPPTNTAAAAAAASNASVAAGKPSAAAAAGDLPALRGDSSSSGGSSGIDAADGWPDDTLSPPDDPLRFLRQLLQDGPLPWAASITLPELQQQYLSSCREGLLHLTLLDNQQHNEQQPAQAQQSLAVVKQLLQQHLHRWTSLLVYGRSDLLYQFHLTNCLTGVQMEQQDMRPYQAAARQLGLTRLQKQRIAEGFPVFKQLQQVVLDELQQLQQQPADEAGGPAHSWDEWLHQPQLPMGMVQSHSSWQLAQQRNRQRTQRLHMLLRKQHLIGACCNAYMVGCMTHLQAAKLGQFTFPFPAFMFHLGQEVVQLVQQEAQQQQQQLLDMDMAAAAPAPGGAAAAAAAAAAQL</sequence>
<feature type="coiled-coil region" evidence="1">
    <location>
        <begin position="2"/>
        <end position="29"/>
    </location>
</feature>
<proteinExistence type="predicted"/>
<keyword evidence="1" id="KW-0175">Coiled coil</keyword>
<evidence type="ECO:0000313" key="3">
    <source>
        <dbReference type="EMBL" id="WIA21025.1"/>
    </source>
</evidence>